<gene>
    <name evidence="2" type="ORF">BHF68_13455</name>
</gene>
<keyword evidence="1" id="KW-1133">Transmembrane helix</keyword>
<evidence type="ECO:0000313" key="3">
    <source>
        <dbReference type="Proteomes" id="UP000094296"/>
    </source>
</evidence>
<feature type="transmembrane region" description="Helical" evidence="1">
    <location>
        <begin position="91"/>
        <end position="112"/>
    </location>
</feature>
<dbReference type="EMBL" id="MIJE01000003">
    <property type="protein sequence ID" value="OEF97833.1"/>
    <property type="molecule type" value="Genomic_DNA"/>
</dbReference>
<dbReference type="Pfam" id="PF04020">
    <property type="entry name" value="Phage_holin_4_2"/>
    <property type="match status" value="1"/>
</dbReference>
<name>A0A1E5G565_9FIRM</name>
<accession>A0A1E5G565</accession>
<feature type="transmembrane region" description="Helical" evidence="1">
    <location>
        <begin position="31"/>
        <end position="48"/>
    </location>
</feature>
<dbReference type="PANTHER" id="PTHR37309:SF1">
    <property type="entry name" value="SLR0284 PROTEIN"/>
    <property type="match status" value="1"/>
</dbReference>
<evidence type="ECO:0000256" key="1">
    <source>
        <dbReference type="SAM" id="Phobius"/>
    </source>
</evidence>
<dbReference type="Proteomes" id="UP000094296">
    <property type="component" value="Unassembled WGS sequence"/>
</dbReference>
<keyword evidence="1" id="KW-0812">Transmembrane</keyword>
<evidence type="ECO:0000313" key="2">
    <source>
        <dbReference type="EMBL" id="OEF97833.1"/>
    </source>
</evidence>
<dbReference type="PANTHER" id="PTHR37309">
    <property type="entry name" value="SLR0284 PROTEIN"/>
    <property type="match status" value="1"/>
</dbReference>
<protein>
    <recommendedName>
        <fullName evidence="4">Phage holin family protein</fullName>
    </recommendedName>
</protein>
<dbReference type="InterPro" id="IPR007165">
    <property type="entry name" value="Phage_holin_4_2"/>
</dbReference>
<evidence type="ECO:0008006" key="4">
    <source>
        <dbReference type="Google" id="ProtNLM"/>
    </source>
</evidence>
<keyword evidence="1" id="KW-0472">Membrane</keyword>
<sequence length="117" mass="12899">MFKRAVIKIIVVALALFLAEKIIPGLEIADFWVAVWAALILGVINITIRPIVCFLTLPITFLTLGLFTFVINGVFFLLVAHILEGFYVEGFLTALLGSIVTSVISSLISSLLDKKYR</sequence>
<dbReference type="RefSeq" id="WP_069642464.1">
    <property type="nucleotide sequence ID" value="NZ_MIJE01000003.1"/>
</dbReference>
<organism evidence="2 3">
    <name type="scientific">Desulfuribacillus alkaliarsenatis</name>
    <dbReference type="NCBI Taxonomy" id="766136"/>
    <lineage>
        <taxon>Bacteria</taxon>
        <taxon>Bacillati</taxon>
        <taxon>Bacillota</taxon>
        <taxon>Desulfuribacillia</taxon>
        <taxon>Desulfuribacillales</taxon>
        <taxon>Desulfuribacillaceae</taxon>
        <taxon>Desulfuribacillus</taxon>
    </lineage>
</organism>
<proteinExistence type="predicted"/>
<keyword evidence="3" id="KW-1185">Reference proteome</keyword>
<dbReference type="AlphaFoldDB" id="A0A1E5G565"/>
<comment type="caution">
    <text evidence="2">The sequence shown here is derived from an EMBL/GenBank/DDBJ whole genome shotgun (WGS) entry which is preliminary data.</text>
</comment>
<dbReference type="STRING" id="766136.BHF68_13455"/>
<dbReference type="OrthoDB" id="7205479at2"/>
<reference evidence="2 3" key="1">
    <citation type="submission" date="2016-09" db="EMBL/GenBank/DDBJ databases">
        <title>Draft genome sequence for the type strain of Desulfuribacillus alkaliarsenatis AHT28, an obligately anaerobic, sulfidogenic bacterium isolated from Russian soda lake sediments.</title>
        <authorList>
            <person name="Abin C.A."/>
            <person name="Hollibaugh J.T."/>
        </authorList>
    </citation>
    <scope>NUCLEOTIDE SEQUENCE [LARGE SCALE GENOMIC DNA]</scope>
    <source>
        <strain evidence="2 3">AHT28</strain>
    </source>
</reference>
<feature type="transmembrane region" description="Helical" evidence="1">
    <location>
        <begin position="55"/>
        <end position="79"/>
    </location>
</feature>